<evidence type="ECO:0000256" key="1">
    <source>
        <dbReference type="ARBA" id="ARBA00022536"/>
    </source>
</evidence>
<evidence type="ECO:0000256" key="6">
    <source>
        <dbReference type="SAM" id="MobiDB-lite"/>
    </source>
</evidence>
<evidence type="ECO:0000256" key="4">
    <source>
        <dbReference type="ARBA" id="ARBA00023157"/>
    </source>
</evidence>
<gene>
    <name evidence="9" type="ORF">MGAL_10B042593</name>
</gene>
<feature type="disulfide bond" evidence="5">
    <location>
        <begin position="283"/>
        <end position="292"/>
    </location>
</feature>
<evidence type="ECO:0000256" key="7">
    <source>
        <dbReference type="SAM" id="Phobius"/>
    </source>
</evidence>
<organism evidence="9 10">
    <name type="scientific">Mytilus galloprovincialis</name>
    <name type="common">Mediterranean mussel</name>
    <dbReference type="NCBI Taxonomy" id="29158"/>
    <lineage>
        <taxon>Eukaryota</taxon>
        <taxon>Metazoa</taxon>
        <taxon>Spiralia</taxon>
        <taxon>Lophotrochozoa</taxon>
        <taxon>Mollusca</taxon>
        <taxon>Bivalvia</taxon>
        <taxon>Autobranchia</taxon>
        <taxon>Pteriomorphia</taxon>
        <taxon>Mytilida</taxon>
        <taxon>Mytiloidea</taxon>
        <taxon>Mytilidae</taxon>
        <taxon>Mytilinae</taxon>
        <taxon>Mytilus</taxon>
    </lineage>
</organism>
<feature type="compositionally biased region" description="Polar residues" evidence="6">
    <location>
        <begin position="55"/>
        <end position="64"/>
    </location>
</feature>
<feature type="region of interest" description="Disordered" evidence="6">
    <location>
        <begin position="55"/>
        <end position="79"/>
    </location>
</feature>
<dbReference type="Proteomes" id="UP000596742">
    <property type="component" value="Unassembled WGS sequence"/>
</dbReference>
<feature type="disulfide bond" evidence="5">
    <location>
        <begin position="171"/>
        <end position="180"/>
    </location>
</feature>
<dbReference type="CDD" id="cd00054">
    <property type="entry name" value="EGF_CA"/>
    <property type="match status" value="2"/>
</dbReference>
<feature type="domain" description="EGF-like" evidence="8">
    <location>
        <begin position="255"/>
        <end position="293"/>
    </location>
</feature>
<evidence type="ECO:0000256" key="3">
    <source>
        <dbReference type="ARBA" id="ARBA00022737"/>
    </source>
</evidence>
<feature type="domain" description="EGF-like" evidence="8">
    <location>
        <begin position="145"/>
        <end position="181"/>
    </location>
</feature>
<protein>
    <recommendedName>
        <fullName evidence="8">EGF-like domain-containing protein</fullName>
    </recommendedName>
</protein>
<evidence type="ECO:0000256" key="5">
    <source>
        <dbReference type="PROSITE-ProRule" id="PRU00076"/>
    </source>
</evidence>
<dbReference type="SUPFAM" id="SSF57196">
    <property type="entry name" value="EGF/Laminin"/>
    <property type="match status" value="6"/>
</dbReference>
<dbReference type="EMBL" id="UYJE01002826">
    <property type="protein sequence ID" value="VDI14034.1"/>
    <property type="molecule type" value="Genomic_DNA"/>
</dbReference>
<evidence type="ECO:0000313" key="9">
    <source>
        <dbReference type="EMBL" id="VDI14034.1"/>
    </source>
</evidence>
<evidence type="ECO:0000256" key="2">
    <source>
        <dbReference type="ARBA" id="ARBA00022729"/>
    </source>
</evidence>
<dbReference type="Pfam" id="PF00008">
    <property type="entry name" value="EGF"/>
    <property type="match status" value="2"/>
</dbReference>
<feature type="domain" description="EGF-like" evidence="8">
    <location>
        <begin position="331"/>
        <end position="368"/>
    </location>
</feature>
<keyword evidence="7" id="KW-0472">Membrane</keyword>
<feature type="disulfide bond" evidence="5">
    <location>
        <begin position="226"/>
        <end position="243"/>
    </location>
</feature>
<feature type="compositionally biased region" description="Basic and acidic residues" evidence="6">
    <location>
        <begin position="65"/>
        <end position="74"/>
    </location>
</feature>
<name>A0A8B6D4S2_MYTGA</name>
<dbReference type="Gene3D" id="2.10.25.10">
    <property type="entry name" value="Laminin"/>
    <property type="match status" value="6"/>
</dbReference>
<keyword evidence="10" id="KW-1185">Reference proteome</keyword>
<feature type="transmembrane region" description="Helical" evidence="7">
    <location>
        <begin position="118"/>
        <end position="139"/>
    </location>
</feature>
<dbReference type="AlphaFoldDB" id="A0A8B6D4S2"/>
<feature type="domain" description="EGF-like" evidence="8">
    <location>
        <begin position="370"/>
        <end position="408"/>
    </location>
</feature>
<dbReference type="OrthoDB" id="6141172at2759"/>
<feature type="disulfide bond" evidence="5">
    <location>
        <begin position="341"/>
        <end position="358"/>
    </location>
</feature>
<dbReference type="PROSITE" id="PS00022">
    <property type="entry name" value="EGF_1"/>
    <property type="match status" value="3"/>
</dbReference>
<reference evidence="9" key="1">
    <citation type="submission" date="2018-11" db="EMBL/GenBank/DDBJ databases">
        <authorList>
            <person name="Alioto T."/>
            <person name="Alioto T."/>
        </authorList>
    </citation>
    <scope>NUCLEOTIDE SEQUENCE</scope>
</reference>
<keyword evidence="7" id="KW-1133">Transmembrane helix</keyword>
<keyword evidence="3" id="KW-0677">Repeat</keyword>
<comment type="caution">
    <text evidence="5">Lacks conserved residue(s) required for the propagation of feature annotation.</text>
</comment>
<evidence type="ECO:0000313" key="10">
    <source>
        <dbReference type="Proteomes" id="UP000596742"/>
    </source>
</evidence>
<dbReference type="PROSITE" id="PS50026">
    <property type="entry name" value="EGF_3"/>
    <property type="match status" value="5"/>
</dbReference>
<accession>A0A8B6D4S2</accession>
<comment type="caution">
    <text evidence="9">The sequence shown here is derived from an EMBL/GenBank/DDBJ whole genome shotgun (WGS) entry which is preliminary data.</text>
</comment>
<feature type="disulfide bond" evidence="5">
    <location>
        <begin position="398"/>
        <end position="407"/>
    </location>
</feature>
<dbReference type="InterPro" id="IPR051022">
    <property type="entry name" value="Notch_Cell-Fate_Det"/>
</dbReference>
<feature type="disulfide bond" evidence="5">
    <location>
        <begin position="379"/>
        <end position="396"/>
    </location>
</feature>
<evidence type="ECO:0000259" key="8">
    <source>
        <dbReference type="PROSITE" id="PS50026"/>
    </source>
</evidence>
<sequence length="533" mass="58945">MAFNFKTIIFKKKNKKENVYVNTSLTNNDSYTDVHLDEKSEHNYEEIKNVGQDTNHMKTGQHISTKSDERHDAHQTNPTYENTKQLTYKLQQNENDHRDSEQTCGPSTNESCSKMIKIGIGILALSWVGIASALVYVVIVKSQSTSSPCEGTGCLNNGTCIVSEENIVCKCIDGFSGRRCEITPCDNKICEHGGWCYLKAFRPECACPNGFDGDNCTISPCTSVPCLNNGQCEYSVNAPYYKCDCPGGFKGEKCEETPCKSNPCLNSGQCENSINFPFYKCNCLNGFSGGRCNESPCDDITCLNYGHCEYSMNEPYHLCKCLNGSSGDICEVTQCNTSNPCLNHGECEYSLEYPYYQCNCQSGSSGPECEGTSCTSFPCQNNGICKYSLNDPYYKCKCLDGFSGKDCEVTPCDSSRCENDSKCIVNGSGYICTCITECNGNDYTDYKCDADNYVNQTCFLDQDVWCDDTDWIRWQDKTPSSFTGPSSAAEGSFYFYVTSSGIPNSSKARFVSKPLQTGNVPLIFSNTGSRPVL</sequence>
<proteinExistence type="predicted"/>
<dbReference type="SMART" id="SM00181">
    <property type="entry name" value="EGF"/>
    <property type="match status" value="8"/>
</dbReference>
<dbReference type="InterPro" id="IPR000742">
    <property type="entry name" value="EGF"/>
</dbReference>
<dbReference type="PROSITE" id="PS01186">
    <property type="entry name" value="EGF_2"/>
    <property type="match status" value="3"/>
</dbReference>
<dbReference type="PANTHER" id="PTHR24049">
    <property type="entry name" value="CRUMBS FAMILY MEMBER"/>
    <property type="match status" value="1"/>
</dbReference>
<feature type="disulfide bond" evidence="5">
    <location>
        <begin position="264"/>
        <end position="281"/>
    </location>
</feature>
<dbReference type="PANTHER" id="PTHR24049:SF22">
    <property type="entry name" value="DROSOPHILA CRUMBS HOMOLOG"/>
    <property type="match status" value="1"/>
</dbReference>
<keyword evidence="7" id="KW-0812">Transmembrane</keyword>
<keyword evidence="4 5" id="KW-1015">Disulfide bond</keyword>
<keyword evidence="1 5" id="KW-0245">EGF-like domain</keyword>
<feature type="domain" description="EGF-like" evidence="8">
    <location>
        <begin position="217"/>
        <end position="252"/>
    </location>
</feature>
<keyword evidence="2" id="KW-0732">Signal</keyword>